<evidence type="ECO:0000313" key="3">
    <source>
        <dbReference type="Proteomes" id="UP000054538"/>
    </source>
</evidence>
<dbReference type="InParanoid" id="A0A0D0EC58"/>
<dbReference type="HOGENOM" id="CLU_043843_0_0_1"/>
<protein>
    <recommendedName>
        <fullName evidence="1">Mitochondrial splicing suppressor 51-like C-terminal domain-containing protein</fullName>
    </recommendedName>
</protein>
<evidence type="ECO:0000313" key="2">
    <source>
        <dbReference type="EMBL" id="KIK98795.1"/>
    </source>
</evidence>
<reference evidence="3" key="2">
    <citation type="submission" date="2015-01" db="EMBL/GenBank/DDBJ databases">
        <title>Evolutionary Origins and Diversification of the Mycorrhizal Mutualists.</title>
        <authorList>
            <consortium name="DOE Joint Genome Institute"/>
            <consortium name="Mycorrhizal Genomics Consortium"/>
            <person name="Kohler A."/>
            <person name="Kuo A."/>
            <person name="Nagy L.G."/>
            <person name="Floudas D."/>
            <person name="Copeland A."/>
            <person name="Barry K.W."/>
            <person name="Cichocki N."/>
            <person name="Veneault-Fourrey C."/>
            <person name="LaButti K."/>
            <person name="Lindquist E.A."/>
            <person name="Lipzen A."/>
            <person name="Lundell T."/>
            <person name="Morin E."/>
            <person name="Murat C."/>
            <person name="Riley R."/>
            <person name="Ohm R."/>
            <person name="Sun H."/>
            <person name="Tunlid A."/>
            <person name="Henrissat B."/>
            <person name="Grigoriev I.V."/>
            <person name="Hibbett D.S."/>
            <person name="Martin F."/>
        </authorList>
    </citation>
    <scope>NUCLEOTIDE SEQUENCE [LARGE SCALE GENOMIC DNA]</scope>
    <source>
        <strain evidence="3">Ve08.2h10</strain>
    </source>
</reference>
<accession>A0A0D0EC58</accession>
<reference evidence="2 3" key="1">
    <citation type="submission" date="2014-04" db="EMBL/GenBank/DDBJ databases">
        <authorList>
            <consortium name="DOE Joint Genome Institute"/>
            <person name="Kuo A."/>
            <person name="Kohler A."/>
            <person name="Jargeat P."/>
            <person name="Nagy L.G."/>
            <person name="Floudas D."/>
            <person name="Copeland A."/>
            <person name="Barry K.W."/>
            <person name="Cichocki N."/>
            <person name="Veneault-Fourrey C."/>
            <person name="LaButti K."/>
            <person name="Lindquist E.A."/>
            <person name="Lipzen A."/>
            <person name="Lundell T."/>
            <person name="Morin E."/>
            <person name="Murat C."/>
            <person name="Sun H."/>
            <person name="Tunlid A."/>
            <person name="Henrissat B."/>
            <person name="Grigoriev I.V."/>
            <person name="Hibbett D.S."/>
            <person name="Martin F."/>
            <person name="Nordberg H.P."/>
            <person name="Cantor M.N."/>
            <person name="Hua S.X."/>
        </authorList>
    </citation>
    <scope>NUCLEOTIDE SEQUENCE [LARGE SCALE GENOMIC DNA]</scope>
    <source>
        <strain evidence="2 3">Ve08.2h10</strain>
    </source>
</reference>
<dbReference type="AlphaFoldDB" id="A0A0D0EC58"/>
<sequence>MQKVSQVQAILKLFPWGKLESDGTFAEPFIRAYYGVLGAEGFGYWSTSCGTVPHQLQPDTRGVGNGGPLRVGPVEGFQDGYLLLLDRHLDEKVGWMLEDRLIPGLHFEPDSEPMIASSAIVIDWNSWYQWRGLPLESPAALLMHYPLTVYQLLVHVLHVASPTRNSPEHRQTLNVHYLGAEAELNMLPLFSELALLLPYTDIKLTFFGLAVHGIVQQGKKKSIAAKAKRGEPVYAYTTPECMGGSTLVIYLHGEHENWDPRFASITDNQPNAIVAPNAGLLNYKAWAYVILYCHLENKPFGVTEYAEQSAELQRDSFPKMINNVMPSFGERLSTAELENMVKPRQYPIEFNPFQRPGQRGLGSTRLPSIPNGFTIRVIGRDYEEAEKEATENPDSPLMPLVSSEVRQLVGKAKDMSLNDLD</sequence>
<dbReference type="EMBL" id="KN824880">
    <property type="protein sequence ID" value="KIK98795.1"/>
    <property type="molecule type" value="Genomic_DNA"/>
</dbReference>
<dbReference type="Proteomes" id="UP000054538">
    <property type="component" value="Unassembled WGS sequence"/>
</dbReference>
<gene>
    <name evidence="2" type="ORF">PAXRUDRAFT_636941</name>
</gene>
<keyword evidence="3" id="KW-1185">Reference proteome</keyword>
<dbReference type="PANTHER" id="PTHR47570">
    <property type="entry name" value="ZINC ION BINDING PROTEIN"/>
    <property type="match status" value="1"/>
</dbReference>
<dbReference type="OrthoDB" id="432970at2759"/>
<dbReference type="Pfam" id="PF20179">
    <property type="entry name" value="MSS51_C"/>
    <property type="match status" value="1"/>
</dbReference>
<organism evidence="2 3">
    <name type="scientific">Paxillus rubicundulus Ve08.2h10</name>
    <dbReference type="NCBI Taxonomy" id="930991"/>
    <lineage>
        <taxon>Eukaryota</taxon>
        <taxon>Fungi</taxon>
        <taxon>Dikarya</taxon>
        <taxon>Basidiomycota</taxon>
        <taxon>Agaricomycotina</taxon>
        <taxon>Agaricomycetes</taxon>
        <taxon>Agaricomycetidae</taxon>
        <taxon>Boletales</taxon>
        <taxon>Paxilineae</taxon>
        <taxon>Paxillaceae</taxon>
        <taxon>Paxillus</taxon>
    </lineage>
</organism>
<dbReference type="PANTHER" id="PTHR47570:SF1">
    <property type="entry name" value="ZINC ION BINDING PROTEIN"/>
    <property type="match status" value="1"/>
</dbReference>
<proteinExistence type="predicted"/>
<dbReference type="STRING" id="930991.A0A0D0EC58"/>
<dbReference type="InterPro" id="IPR046824">
    <property type="entry name" value="Mss51-like_C"/>
</dbReference>
<name>A0A0D0EC58_9AGAM</name>
<evidence type="ECO:0000259" key="1">
    <source>
        <dbReference type="Pfam" id="PF20179"/>
    </source>
</evidence>
<feature type="domain" description="Mitochondrial splicing suppressor 51-like C-terminal" evidence="1">
    <location>
        <begin position="146"/>
        <end position="359"/>
    </location>
</feature>